<reference evidence="3" key="1">
    <citation type="submission" date="2013-08" db="EMBL/GenBank/DDBJ databases">
        <authorList>
            <person name="Mendez C."/>
            <person name="Richter M."/>
            <person name="Ferrer M."/>
            <person name="Sanchez J."/>
        </authorList>
    </citation>
    <scope>NUCLEOTIDE SEQUENCE</scope>
</reference>
<keyword evidence="1" id="KW-1133">Transmembrane helix</keyword>
<comment type="caution">
    <text evidence="3">The sequence shown here is derived from an EMBL/GenBank/DDBJ whole genome shotgun (WGS) entry which is preliminary data.</text>
</comment>
<evidence type="ECO:0000256" key="1">
    <source>
        <dbReference type="SAM" id="Phobius"/>
    </source>
</evidence>
<feature type="non-terminal residue" evidence="3">
    <location>
        <position position="443"/>
    </location>
</feature>
<dbReference type="InterPro" id="IPR025857">
    <property type="entry name" value="MacB_PCD"/>
</dbReference>
<feature type="transmembrane region" description="Helical" evidence="1">
    <location>
        <begin position="185"/>
        <end position="209"/>
    </location>
</feature>
<dbReference type="EMBL" id="AUZX01015169">
    <property type="protein sequence ID" value="EQD29737.1"/>
    <property type="molecule type" value="Genomic_DNA"/>
</dbReference>
<reference evidence="3" key="2">
    <citation type="journal article" date="2014" name="ISME J.">
        <title>Microbial stratification in low pH oxic and suboxic macroscopic growths along an acid mine drainage.</title>
        <authorList>
            <person name="Mendez-Garcia C."/>
            <person name="Mesa V."/>
            <person name="Sprenger R.R."/>
            <person name="Richter M."/>
            <person name="Diez M.S."/>
            <person name="Solano J."/>
            <person name="Bargiela R."/>
            <person name="Golyshina O.V."/>
            <person name="Manteca A."/>
            <person name="Ramos J.L."/>
            <person name="Gallego J.R."/>
            <person name="Llorente I."/>
            <person name="Martins Dos Santos V.A."/>
            <person name="Jensen O.N."/>
            <person name="Pelaez A.I."/>
            <person name="Sanchez J."/>
            <person name="Ferrer M."/>
        </authorList>
    </citation>
    <scope>NUCLEOTIDE SEQUENCE</scope>
</reference>
<feature type="domain" description="MacB-like periplasmic core" evidence="2">
    <location>
        <begin position="8"/>
        <end position="93"/>
    </location>
</feature>
<sequence>MKVGAAFGDYLQALHLRPLAGRLITLRDQSTGAPVIVLSQGLAQRWFGGTAAAIGRVVYDSHGLALHVIGVLPIAFTGIEGVFSSHLVQAWVPGPLMLLLSNGSWPTDNGKLPKGGLLKYGPVQVQGLAPLLSVPADVGAPQLRSELVRVFAGLRNDRPADEQGFAWTTPYSLFPPAFSLIARRISLFLGLSIAALVLATVNVLVLRWLGYLRRRNTLQLMRVLGARRGWLLRRLLWRGLATALALLLGTALLVTLGVLLLRRLAGMLGPVLTVHALLAPLARILPIVVLLVTLVELLPLLVLLGRERLDGARTVSGTSGDRAFGAALLAAEVLLGTVMSVLAAWAIGYAWHAAHERLGVLDRPATFVDLKTVGNVFSAVAHPDLHAAQALLQNTLDTAAQVVPVGRALGFGPQIRPGVGSGMPRAISAGTQVIGACVHEVTP</sequence>
<evidence type="ECO:0000313" key="3">
    <source>
        <dbReference type="EMBL" id="EQD29737.1"/>
    </source>
</evidence>
<feature type="transmembrane region" description="Helical" evidence="1">
    <location>
        <begin position="281"/>
        <end position="304"/>
    </location>
</feature>
<keyword evidence="1" id="KW-0472">Membrane</keyword>
<feature type="transmembrane region" description="Helical" evidence="1">
    <location>
        <begin position="235"/>
        <end position="261"/>
    </location>
</feature>
<name>T0YD75_9ZZZZ</name>
<dbReference type="Pfam" id="PF12704">
    <property type="entry name" value="MacB_PCD"/>
    <property type="match status" value="1"/>
</dbReference>
<organism evidence="3">
    <name type="scientific">mine drainage metagenome</name>
    <dbReference type="NCBI Taxonomy" id="410659"/>
    <lineage>
        <taxon>unclassified sequences</taxon>
        <taxon>metagenomes</taxon>
        <taxon>ecological metagenomes</taxon>
    </lineage>
</organism>
<proteinExistence type="predicted"/>
<dbReference type="AlphaFoldDB" id="T0YD75"/>
<protein>
    <submittedName>
        <fullName evidence="3">Membrane protein</fullName>
    </submittedName>
</protein>
<keyword evidence="1" id="KW-0812">Transmembrane</keyword>
<accession>T0YD75</accession>
<evidence type="ECO:0000259" key="2">
    <source>
        <dbReference type="Pfam" id="PF12704"/>
    </source>
</evidence>
<gene>
    <name evidence="3" type="ORF">B1A_20558</name>
</gene>
<feature type="transmembrane region" description="Helical" evidence="1">
    <location>
        <begin position="324"/>
        <end position="351"/>
    </location>
</feature>